<dbReference type="AlphaFoldDB" id="A0A815XHD6"/>
<proteinExistence type="predicted"/>
<keyword evidence="1" id="KW-1133">Transmembrane helix</keyword>
<protein>
    <submittedName>
        <fullName evidence="2">Uncharacterized protein</fullName>
    </submittedName>
</protein>
<accession>A0A815XHD6</accession>
<organism evidence="2 3">
    <name type="scientific">Rotaria sordida</name>
    <dbReference type="NCBI Taxonomy" id="392033"/>
    <lineage>
        <taxon>Eukaryota</taxon>
        <taxon>Metazoa</taxon>
        <taxon>Spiralia</taxon>
        <taxon>Gnathifera</taxon>
        <taxon>Rotifera</taxon>
        <taxon>Eurotatoria</taxon>
        <taxon>Bdelloidea</taxon>
        <taxon>Philodinida</taxon>
        <taxon>Philodinidae</taxon>
        <taxon>Rotaria</taxon>
    </lineage>
</organism>
<sequence>MSGIIILHHLSYAFLTIGIILIISESILFIIGCYIIKLQRIRRMRHAIAEESMIYSSRSPIPCSWRLDTMTHFVGRYGIYHNNYLGYHLVIDIGRSTASESVVYHSNKDAIDPTSVIGRHNNTAPPPYSNQSAIEFCSRCGALRQDLTGKFCAPCGQSFNTC</sequence>
<dbReference type="EMBL" id="CAJNOU010011517">
    <property type="protein sequence ID" value="CAF1557615.1"/>
    <property type="molecule type" value="Genomic_DNA"/>
</dbReference>
<reference evidence="2" key="1">
    <citation type="submission" date="2021-02" db="EMBL/GenBank/DDBJ databases">
        <authorList>
            <person name="Nowell W R."/>
        </authorList>
    </citation>
    <scope>NUCLEOTIDE SEQUENCE</scope>
</reference>
<name>A0A815XHD6_9BILA</name>
<evidence type="ECO:0000256" key="1">
    <source>
        <dbReference type="SAM" id="Phobius"/>
    </source>
</evidence>
<keyword evidence="1" id="KW-0472">Membrane</keyword>
<comment type="caution">
    <text evidence="2">The sequence shown here is derived from an EMBL/GenBank/DDBJ whole genome shotgun (WGS) entry which is preliminary data.</text>
</comment>
<feature type="transmembrane region" description="Helical" evidence="1">
    <location>
        <begin position="12"/>
        <end position="36"/>
    </location>
</feature>
<gene>
    <name evidence="2" type="ORF">SEV965_LOCUS39006</name>
</gene>
<evidence type="ECO:0000313" key="3">
    <source>
        <dbReference type="Proteomes" id="UP000663889"/>
    </source>
</evidence>
<keyword evidence="1" id="KW-0812">Transmembrane</keyword>
<dbReference type="Proteomes" id="UP000663889">
    <property type="component" value="Unassembled WGS sequence"/>
</dbReference>
<evidence type="ECO:0000313" key="2">
    <source>
        <dbReference type="EMBL" id="CAF1557615.1"/>
    </source>
</evidence>